<reference evidence="3" key="1">
    <citation type="submission" date="2016-10" db="EMBL/GenBank/DDBJ databases">
        <authorList>
            <person name="Varghese N."/>
        </authorList>
    </citation>
    <scope>NUCLEOTIDE SEQUENCE [LARGE SCALE GENOMIC DNA]</scope>
    <source>
        <strain evidence="3">DSM 45096 / BCRC 16803 / CGMCC 4.1857 / CIP 109030 / JCM 12277 / KCTC 19219 / NBRC 100920 / 33214</strain>
    </source>
</reference>
<feature type="transmembrane region" description="Helical" evidence="1">
    <location>
        <begin position="101"/>
        <end position="123"/>
    </location>
</feature>
<feature type="transmembrane region" description="Helical" evidence="1">
    <location>
        <begin position="20"/>
        <end position="43"/>
    </location>
</feature>
<evidence type="ECO:0000313" key="2">
    <source>
        <dbReference type="EMBL" id="SEK89035.1"/>
    </source>
</evidence>
<keyword evidence="3" id="KW-1185">Reference proteome</keyword>
<dbReference type="STRING" id="235985.SAMN05414137_104158"/>
<keyword evidence="1" id="KW-1133">Transmembrane helix</keyword>
<feature type="transmembrane region" description="Helical" evidence="1">
    <location>
        <begin position="193"/>
        <end position="214"/>
    </location>
</feature>
<feature type="transmembrane region" description="Helical" evidence="1">
    <location>
        <begin position="68"/>
        <end position="89"/>
    </location>
</feature>
<gene>
    <name evidence="2" type="ORF">SAMN05414137_104158</name>
</gene>
<dbReference type="AlphaFoldDB" id="A0A1H7KSK4"/>
<evidence type="ECO:0000313" key="3">
    <source>
        <dbReference type="Proteomes" id="UP000183015"/>
    </source>
</evidence>
<feature type="transmembrane region" description="Helical" evidence="1">
    <location>
        <begin position="168"/>
        <end position="187"/>
    </location>
</feature>
<dbReference type="eggNOG" id="ENOG5034270">
    <property type="taxonomic scope" value="Bacteria"/>
</dbReference>
<dbReference type="OrthoDB" id="3396403at2"/>
<keyword evidence="1" id="KW-0812">Transmembrane</keyword>
<evidence type="ECO:0000256" key="1">
    <source>
        <dbReference type="SAM" id="Phobius"/>
    </source>
</evidence>
<proteinExistence type="predicted"/>
<evidence type="ECO:0008006" key="4">
    <source>
        <dbReference type="Google" id="ProtNLM"/>
    </source>
</evidence>
<dbReference type="Proteomes" id="UP000183015">
    <property type="component" value="Unassembled WGS sequence"/>
</dbReference>
<organism evidence="2 3">
    <name type="scientific">Streptacidiphilus jiangxiensis</name>
    <dbReference type="NCBI Taxonomy" id="235985"/>
    <lineage>
        <taxon>Bacteria</taxon>
        <taxon>Bacillati</taxon>
        <taxon>Actinomycetota</taxon>
        <taxon>Actinomycetes</taxon>
        <taxon>Kitasatosporales</taxon>
        <taxon>Streptomycetaceae</taxon>
        <taxon>Streptacidiphilus</taxon>
    </lineage>
</organism>
<feature type="transmembrane region" description="Helical" evidence="1">
    <location>
        <begin position="143"/>
        <end position="161"/>
    </location>
</feature>
<name>A0A1H7KSK4_STRJI</name>
<sequence length="223" mass="22324">MTTNATRPQSPAVRPRRSALLHPLALTGIAYTVSWTAGLSIGAPSPGMHDSGSSIVAQLRGHSGMMDLQFVLTEGLPAIGLVLICLGLARGAAGTRGARTLGAAGLAAALVSAVQCVLGLLLVSASAPGTVQALWQTTVRLDGAKMLALAVVGAVTAASASFPRFLRLLGGGLAVSLIASALAYGLLLPSLAWLAYPGGLLLLAFVTAAGIVLARARVGRSVS</sequence>
<dbReference type="RefSeq" id="WP_042441794.1">
    <property type="nucleotide sequence ID" value="NZ_BBPN01000001.1"/>
</dbReference>
<accession>A0A1H7KSK4</accession>
<dbReference type="EMBL" id="FOAZ01000004">
    <property type="protein sequence ID" value="SEK89035.1"/>
    <property type="molecule type" value="Genomic_DNA"/>
</dbReference>
<protein>
    <recommendedName>
        <fullName evidence="4">DUF4386 domain-containing protein</fullName>
    </recommendedName>
</protein>
<keyword evidence="1" id="KW-0472">Membrane</keyword>